<keyword evidence="5" id="KW-1185">Reference proteome</keyword>
<reference evidence="3 5" key="2">
    <citation type="submission" date="2016-10" db="EMBL/GenBank/DDBJ databases">
        <authorList>
            <person name="Varghese N."/>
            <person name="Submissions S."/>
        </authorList>
    </citation>
    <scope>NUCLEOTIDE SEQUENCE [LARGE SCALE GENOMIC DNA]</scope>
    <source>
        <strain evidence="3 5">CGMCC 1.3889</strain>
    </source>
</reference>
<name>A0A0R2K4E0_9LACO</name>
<gene>
    <name evidence="2" type="ORF">IV87_GL001901</name>
    <name evidence="3" type="ORF">SAMN04487973_1066</name>
</gene>
<dbReference type="InterPro" id="IPR029052">
    <property type="entry name" value="Metallo-depent_PP-like"/>
</dbReference>
<dbReference type="Proteomes" id="UP000051749">
    <property type="component" value="Unassembled WGS sequence"/>
</dbReference>
<dbReference type="InterPro" id="IPR022302">
    <property type="entry name" value="Phosphoesterase_putative"/>
</dbReference>
<evidence type="ECO:0000313" key="3">
    <source>
        <dbReference type="EMBL" id="SER39984.1"/>
    </source>
</evidence>
<proteinExistence type="predicted"/>
<feature type="domain" description="Calcineurin-like phosphoesterase" evidence="1">
    <location>
        <begin position="1"/>
        <end position="229"/>
    </location>
</feature>
<dbReference type="RefSeq" id="WP_057805677.1">
    <property type="nucleotide sequence ID" value="NZ_BJYP01000012.1"/>
</dbReference>
<evidence type="ECO:0000313" key="5">
    <source>
        <dbReference type="Proteomes" id="UP000182818"/>
    </source>
</evidence>
<reference evidence="2 4" key="1">
    <citation type="journal article" date="2015" name="Genome Announc.">
        <title>Expanding the biotechnology potential of lactobacilli through comparative genomics of 213 strains and associated genera.</title>
        <authorList>
            <person name="Sun Z."/>
            <person name="Harris H.M."/>
            <person name="McCann A."/>
            <person name="Guo C."/>
            <person name="Argimon S."/>
            <person name="Zhang W."/>
            <person name="Yang X."/>
            <person name="Jeffery I.B."/>
            <person name="Cooney J.C."/>
            <person name="Kagawa T.F."/>
            <person name="Liu W."/>
            <person name="Song Y."/>
            <person name="Salvetti E."/>
            <person name="Wrobel A."/>
            <person name="Rasinkangas P."/>
            <person name="Parkhill J."/>
            <person name="Rea M.C."/>
            <person name="O'Sullivan O."/>
            <person name="Ritari J."/>
            <person name="Douillard F.P."/>
            <person name="Paul Ross R."/>
            <person name="Yang R."/>
            <person name="Briner A.E."/>
            <person name="Felis G.E."/>
            <person name="de Vos W.M."/>
            <person name="Barrangou R."/>
            <person name="Klaenhammer T.R."/>
            <person name="Caufield P.W."/>
            <person name="Cui Y."/>
            <person name="Zhang H."/>
            <person name="O'Toole P.W."/>
        </authorList>
    </citation>
    <scope>NUCLEOTIDE SEQUENCE [LARGE SCALE GENOMIC DNA]</scope>
    <source>
        <strain evidence="2 4">DSM 22301</strain>
    </source>
</reference>
<dbReference type="NCBIfam" id="TIGR03729">
    <property type="entry name" value="acc_ester"/>
    <property type="match status" value="1"/>
</dbReference>
<evidence type="ECO:0000313" key="2">
    <source>
        <dbReference type="EMBL" id="KRN82726.1"/>
    </source>
</evidence>
<dbReference type="InterPro" id="IPR052963">
    <property type="entry name" value="Pantetheine_PDE"/>
</dbReference>
<accession>A0A0R2K4E0</accession>
<dbReference type="EMBL" id="FOGK01000006">
    <property type="protein sequence ID" value="SER39984.1"/>
    <property type="molecule type" value="Genomic_DNA"/>
</dbReference>
<evidence type="ECO:0000259" key="1">
    <source>
        <dbReference type="Pfam" id="PF00149"/>
    </source>
</evidence>
<dbReference type="PATRIC" id="fig|319653.3.peg.1939"/>
<organism evidence="2 4">
    <name type="scientific">Pediococcus ethanolidurans</name>
    <dbReference type="NCBI Taxonomy" id="319653"/>
    <lineage>
        <taxon>Bacteria</taxon>
        <taxon>Bacillati</taxon>
        <taxon>Bacillota</taxon>
        <taxon>Bacilli</taxon>
        <taxon>Lactobacillales</taxon>
        <taxon>Lactobacillaceae</taxon>
        <taxon>Pediococcus</taxon>
    </lineage>
</organism>
<dbReference type="PANTHER" id="PTHR36492:SF2">
    <property type="entry name" value="[ACYL-CARRIER-PROTEIN] PHOSPHODIESTERASE PPTH"/>
    <property type="match status" value="1"/>
</dbReference>
<dbReference type="InterPro" id="IPR004843">
    <property type="entry name" value="Calcineurin-like_PHP"/>
</dbReference>
<dbReference type="CDD" id="cd00838">
    <property type="entry name" value="MPP_superfamily"/>
    <property type="match status" value="1"/>
</dbReference>
<sequence>MKIAMTSDNHFDVNRLDVTETLKQQAEFLANQNVSLYLIAGDLFNDFEKSLTYVQNLQNELGAQTVVKFIAGNHDMVHGVTFEELESNIGTGYLHNQYLDLPGTDWRIIGNNGWYDYSFATNVKGKTVDNFATWKRAYWIDGVIQQPMSDAERMALVLDETTQQLKSAQKARKHVLYFTHFVPRQDYIRYAPQGNLWNMANAYMGSPKLGKLLENYKVARVLFGHMHIYPQAQLFEQTTYYNQSVGYHTKRINEWQKDNFMAEWRSRLAFLVV</sequence>
<comment type="caution">
    <text evidence="2">The sequence shown here is derived from an EMBL/GenBank/DDBJ whole genome shotgun (WGS) entry which is preliminary data.</text>
</comment>
<dbReference type="Gene3D" id="3.60.21.10">
    <property type="match status" value="1"/>
</dbReference>
<dbReference type="STRING" id="319653.SAMN04487973_1066"/>
<dbReference type="PANTHER" id="PTHR36492">
    <property type="match status" value="1"/>
</dbReference>
<evidence type="ECO:0000313" key="4">
    <source>
        <dbReference type="Proteomes" id="UP000051749"/>
    </source>
</evidence>
<dbReference type="OrthoDB" id="113290at2"/>
<dbReference type="GeneID" id="76043258"/>
<dbReference type="GO" id="GO:0016787">
    <property type="term" value="F:hydrolase activity"/>
    <property type="evidence" value="ECO:0007669"/>
    <property type="project" value="InterPro"/>
</dbReference>
<dbReference type="Proteomes" id="UP000182818">
    <property type="component" value="Unassembled WGS sequence"/>
</dbReference>
<dbReference type="AlphaFoldDB" id="A0A0R2K4E0"/>
<dbReference type="EMBL" id="JQBY01000007">
    <property type="protein sequence ID" value="KRN82726.1"/>
    <property type="molecule type" value="Genomic_DNA"/>
</dbReference>
<dbReference type="Pfam" id="PF00149">
    <property type="entry name" value="Metallophos"/>
    <property type="match status" value="1"/>
</dbReference>
<dbReference type="SUPFAM" id="SSF56300">
    <property type="entry name" value="Metallo-dependent phosphatases"/>
    <property type="match status" value="1"/>
</dbReference>
<protein>
    <submittedName>
        <fullName evidence="3">Phosphoesterase</fullName>
    </submittedName>
</protein>